<keyword evidence="4" id="KW-1185">Reference proteome</keyword>
<proteinExistence type="predicted"/>
<dbReference type="EMBL" id="CAJNOC010003746">
    <property type="protein sequence ID" value="CAF0996120.1"/>
    <property type="molecule type" value="Genomic_DNA"/>
</dbReference>
<evidence type="ECO:0000313" key="4">
    <source>
        <dbReference type="Proteomes" id="UP000663879"/>
    </source>
</evidence>
<gene>
    <name evidence="3" type="ORF">OXX778_LOCUS16165</name>
</gene>
<feature type="compositionally biased region" description="Polar residues" evidence="2">
    <location>
        <begin position="18"/>
        <end position="28"/>
    </location>
</feature>
<reference evidence="3" key="1">
    <citation type="submission" date="2021-02" db="EMBL/GenBank/DDBJ databases">
        <authorList>
            <person name="Nowell W R."/>
        </authorList>
    </citation>
    <scope>NUCLEOTIDE SEQUENCE</scope>
    <source>
        <strain evidence="3">Ploen Becks lab</strain>
    </source>
</reference>
<evidence type="ECO:0000313" key="3">
    <source>
        <dbReference type="EMBL" id="CAF0996120.1"/>
    </source>
</evidence>
<sequence>MEKQKEPETKKKELVKNPSVSKMSVQFKETSGESSPESDEEEELADRGRQDQSDLPSEYWQIQKLVKYLKGGNQTATIIALCSMRDFNLAQEACQFAIRDVGGLEVLINLLDTEDIKCKIGSLQILKEISKNPFIRRSIADLGGLQTMVRILTEQDKDLRCLAAETIANVAKFKRARKVVRQNNGIKMLVGLLDSVKNTLEHAANEMKGKKTHGHHSYSQVELAKDVEVARCGASALWSLSKSKKNKHEMRRSGVIPLLASLLKSPHESICIPVVGTLQECASEASYRLAIRTEGMIVDLVENLRLSNEELQMHCANAIFKCAEDKETRDLIRKFEGLDPLVSLLNNRENKPLLAAATGAIWKCSISKENVKRFQELKAIEYLVGLLGDPTEEVLINTVGALAECAQEPENRASMRKSGGISPLVNLLTGTNNQLLVNTCKALAQCAQDPDNISVIERMDGVRLLWSLLKNPNPKVQASAAWAICPCIKNIRDSGETVRNFVGGLELIVSLLKSNDKEVLASVCAAIAEIAKDEENLAVITDHGVVPMLASLTNTNEDNLRKNLTEAIAQCCKWGKNRELFGRHNAVAPLVKYLKSPNSDVHASTAKALHQLSKSPDNCIVMHENGVVRLLLGMVGASDEVLQENAAGCISYIRRLALANEKAKNA</sequence>
<feature type="repeat" description="ARM" evidence="1">
    <location>
        <begin position="585"/>
        <end position="618"/>
    </location>
</feature>
<dbReference type="Gene3D" id="1.25.10.10">
    <property type="entry name" value="Leucine-rich Repeat Variant"/>
    <property type="match status" value="3"/>
</dbReference>
<dbReference type="SUPFAM" id="SSF48371">
    <property type="entry name" value="ARM repeat"/>
    <property type="match status" value="2"/>
</dbReference>
<comment type="caution">
    <text evidence="3">The sequence shown here is derived from an EMBL/GenBank/DDBJ whole genome shotgun (WGS) entry which is preliminary data.</text>
</comment>
<dbReference type="Proteomes" id="UP000663879">
    <property type="component" value="Unassembled WGS sequence"/>
</dbReference>
<feature type="repeat" description="ARM" evidence="1">
    <location>
        <begin position="503"/>
        <end position="545"/>
    </location>
</feature>
<feature type="repeat" description="ARM" evidence="1">
    <location>
        <begin position="378"/>
        <end position="420"/>
    </location>
</feature>
<name>A0A814GGT8_9BILA</name>
<evidence type="ECO:0000256" key="1">
    <source>
        <dbReference type="PROSITE-ProRule" id="PRU00259"/>
    </source>
</evidence>
<protein>
    <recommendedName>
        <fullName evidence="5">Armadillo repeat-containing protein 4</fullName>
    </recommendedName>
</protein>
<evidence type="ECO:0008006" key="5">
    <source>
        <dbReference type="Google" id="ProtNLM"/>
    </source>
</evidence>
<dbReference type="InterPro" id="IPR000225">
    <property type="entry name" value="Armadillo"/>
</dbReference>
<dbReference type="OrthoDB" id="1683831at2759"/>
<dbReference type="PANTHER" id="PTHR46241:SF1">
    <property type="entry name" value="OUTER DYNEIN ARM-DOCKING COMPLEX SUBUNIT 2"/>
    <property type="match status" value="1"/>
</dbReference>
<dbReference type="AlphaFoldDB" id="A0A814GGT8"/>
<feature type="compositionally biased region" description="Basic and acidic residues" evidence="2">
    <location>
        <begin position="1"/>
        <end position="15"/>
    </location>
</feature>
<dbReference type="InterPro" id="IPR016024">
    <property type="entry name" value="ARM-type_fold"/>
</dbReference>
<feature type="region of interest" description="Disordered" evidence="2">
    <location>
        <begin position="1"/>
        <end position="55"/>
    </location>
</feature>
<evidence type="ECO:0000256" key="2">
    <source>
        <dbReference type="SAM" id="MobiDB-lite"/>
    </source>
</evidence>
<dbReference type="InterPro" id="IPR011989">
    <property type="entry name" value="ARM-like"/>
</dbReference>
<dbReference type="SMART" id="SM00185">
    <property type="entry name" value="ARM"/>
    <property type="match status" value="12"/>
</dbReference>
<dbReference type="PROSITE" id="PS50176">
    <property type="entry name" value="ARM_REPEAT"/>
    <property type="match status" value="4"/>
</dbReference>
<organism evidence="3 4">
    <name type="scientific">Brachionus calyciflorus</name>
    <dbReference type="NCBI Taxonomy" id="104777"/>
    <lineage>
        <taxon>Eukaryota</taxon>
        <taxon>Metazoa</taxon>
        <taxon>Spiralia</taxon>
        <taxon>Gnathifera</taxon>
        <taxon>Rotifera</taxon>
        <taxon>Eurotatoria</taxon>
        <taxon>Monogononta</taxon>
        <taxon>Pseudotrocha</taxon>
        <taxon>Ploima</taxon>
        <taxon>Brachionidae</taxon>
        <taxon>Brachionus</taxon>
    </lineage>
</organism>
<feature type="repeat" description="ARM" evidence="1">
    <location>
        <begin position="143"/>
        <end position="185"/>
    </location>
</feature>
<dbReference type="Pfam" id="PF00514">
    <property type="entry name" value="Arm"/>
    <property type="match status" value="2"/>
</dbReference>
<dbReference type="PANTHER" id="PTHR46241">
    <property type="entry name" value="ARMADILLO REPEAT-CONTAINING PROTEIN 4 ARMC4"/>
    <property type="match status" value="1"/>
</dbReference>
<accession>A0A814GGT8</accession>